<feature type="region of interest" description="Disordered" evidence="1">
    <location>
        <begin position="114"/>
        <end position="148"/>
    </location>
</feature>
<proteinExistence type="predicted"/>
<dbReference type="PANTHER" id="PTHR34409:SF1">
    <property type="entry name" value="MYB-LIKE DOMAIN-CONTAINING PROTEIN"/>
    <property type="match status" value="1"/>
</dbReference>
<protein>
    <recommendedName>
        <fullName evidence="2">DUF6818 domain-containing protein</fullName>
    </recommendedName>
</protein>
<feature type="compositionally biased region" description="Basic and acidic residues" evidence="1">
    <location>
        <begin position="314"/>
        <end position="372"/>
    </location>
</feature>
<dbReference type="Pfam" id="PF20681">
    <property type="entry name" value="DUF6818"/>
    <property type="match status" value="1"/>
</dbReference>
<name>W2NLK8_PHYNI</name>
<dbReference type="VEuPathDB" id="FungiDB:PPTG_14700"/>
<dbReference type="InterPro" id="IPR049203">
    <property type="entry name" value="DUF6818"/>
</dbReference>
<dbReference type="EMBL" id="KI692324">
    <property type="protein sequence ID" value="ETM48564.1"/>
    <property type="molecule type" value="Genomic_DNA"/>
</dbReference>
<sequence>MVKATGSSNYMVAEIDRLLSLVEEFLPLGQDEWERLAGFYNVTRVRGWQEREYESVRRKFKVLYSTRKPTGIAEMPPHIKRAKALKDAIDEKTNVVVMDDGADEEQQDFQPDFSFEVDPDDDDDDLVSAGDVPSETGDVGGFGQSGTAGIEQTGGPQMPIDGSFQEMLASALAGEMPDPTTDTPRPVPAQRSGPNTRARMRTSVASAPTGNVQTPRKPATRSRAVTDGYKYERSSNRLGGTDLTAIRDEATAKRTPDSEMGALEASYAKSKRLRAVKATTALKTKLEMLETSSSAASGSMLETILLLREENERKAELRRQEEDQRRRDEAAAREARYQAEKTEAEERHRQDRLDNEDRARRNKEEARARPQEHVLLIGTLIKKP</sequence>
<reference evidence="3" key="1">
    <citation type="submission" date="2013-11" db="EMBL/GenBank/DDBJ databases">
        <title>The Genome Sequence of Phytophthora parasitica IAC_01/95.</title>
        <authorList>
            <consortium name="The Broad Institute Genomics Platform"/>
            <person name="Russ C."/>
            <person name="Tyler B."/>
            <person name="Panabieres F."/>
            <person name="Shan W."/>
            <person name="Tripathy S."/>
            <person name="Grunwald N."/>
            <person name="Machado M."/>
            <person name="Johnson C.S."/>
            <person name="Arredondo F."/>
            <person name="Hong C."/>
            <person name="Coffey M."/>
            <person name="Young S.K."/>
            <person name="Zeng Q."/>
            <person name="Gargeya S."/>
            <person name="Fitzgerald M."/>
            <person name="Abouelleil A."/>
            <person name="Alvarado L."/>
            <person name="Chapman S.B."/>
            <person name="Gainer-Dewar J."/>
            <person name="Goldberg J."/>
            <person name="Griggs A."/>
            <person name="Gujja S."/>
            <person name="Hansen M."/>
            <person name="Howarth C."/>
            <person name="Imamovic A."/>
            <person name="Ireland A."/>
            <person name="Larimer J."/>
            <person name="McCowan C."/>
            <person name="Murphy C."/>
            <person name="Pearson M."/>
            <person name="Poon T.W."/>
            <person name="Priest M."/>
            <person name="Roberts A."/>
            <person name="Saif S."/>
            <person name="Shea T."/>
            <person name="Sykes S."/>
            <person name="Wortman J."/>
            <person name="Nusbaum C."/>
            <person name="Birren B."/>
        </authorList>
    </citation>
    <scope>NUCLEOTIDE SEQUENCE [LARGE SCALE GENOMIC DNA]</scope>
    <source>
        <strain evidence="3">IAC_01/95</strain>
    </source>
</reference>
<feature type="region of interest" description="Disordered" evidence="1">
    <location>
        <begin position="314"/>
        <end position="384"/>
    </location>
</feature>
<organism evidence="3">
    <name type="scientific">Phytophthora nicotianae</name>
    <name type="common">Potato buckeye rot agent</name>
    <name type="synonym">Phytophthora parasitica</name>
    <dbReference type="NCBI Taxonomy" id="4792"/>
    <lineage>
        <taxon>Eukaryota</taxon>
        <taxon>Sar</taxon>
        <taxon>Stramenopiles</taxon>
        <taxon>Oomycota</taxon>
        <taxon>Peronosporomycetes</taxon>
        <taxon>Peronosporales</taxon>
        <taxon>Peronosporaceae</taxon>
        <taxon>Phytophthora</taxon>
    </lineage>
</organism>
<dbReference type="AlphaFoldDB" id="W2NLK8"/>
<feature type="compositionally biased region" description="Acidic residues" evidence="1">
    <location>
        <begin position="115"/>
        <end position="126"/>
    </location>
</feature>
<feature type="compositionally biased region" description="Polar residues" evidence="1">
    <location>
        <begin position="203"/>
        <end position="214"/>
    </location>
</feature>
<feature type="domain" description="DUF6818" evidence="2">
    <location>
        <begin position="27"/>
        <end position="107"/>
    </location>
</feature>
<dbReference type="PANTHER" id="PTHR34409">
    <property type="entry name" value="SET DOMAIN-CONTAINING PROTEIN"/>
    <property type="match status" value="1"/>
</dbReference>
<evidence type="ECO:0000256" key="1">
    <source>
        <dbReference type="SAM" id="MobiDB-lite"/>
    </source>
</evidence>
<gene>
    <name evidence="3" type="ORF">L914_06910</name>
</gene>
<accession>W2NLK8</accession>
<evidence type="ECO:0000313" key="3">
    <source>
        <dbReference type="EMBL" id="ETM48564.1"/>
    </source>
</evidence>
<evidence type="ECO:0000259" key="2">
    <source>
        <dbReference type="Pfam" id="PF20681"/>
    </source>
</evidence>
<feature type="region of interest" description="Disordered" evidence="1">
    <location>
        <begin position="174"/>
        <end position="222"/>
    </location>
</feature>
<dbReference type="Proteomes" id="UP000054532">
    <property type="component" value="Unassembled WGS sequence"/>
</dbReference>